<evidence type="ECO:0000313" key="4">
    <source>
        <dbReference type="EMBL" id="GCE19858.1"/>
    </source>
</evidence>
<dbReference type="SUPFAM" id="SSF51735">
    <property type="entry name" value="NAD(P)-binding Rossmann-fold domains"/>
    <property type="match status" value="1"/>
</dbReference>
<proteinExistence type="predicted"/>
<name>A0A402AKV8_9CHLR</name>
<dbReference type="RefSeq" id="WP_174845303.1">
    <property type="nucleotide sequence ID" value="NZ_BIFS01000001.1"/>
</dbReference>
<dbReference type="GO" id="GO:0000166">
    <property type="term" value="F:nucleotide binding"/>
    <property type="evidence" value="ECO:0007669"/>
    <property type="project" value="InterPro"/>
</dbReference>
<dbReference type="Pfam" id="PF01408">
    <property type="entry name" value="GFO_IDH_MocA"/>
    <property type="match status" value="1"/>
</dbReference>
<dbReference type="Proteomes" id="UP000287188">
    <property type="component" value="Unassembled WGS sequence"/>
</dbReference>
<sequence>MPRTKIGIIGCGKISGIYLEAGKHFENIEVAACADIDMNRARSQAAAYGIPRACTVEEILADPEIEIIVNLTIPKVHAEVALAAIEAGKSVYGEKPLAVNRAEGRQILAAARTKGVRVGSAPDTFLGGGLQTCRKLIDDGAIGEPVSVSAAMLCHGHENWHPDPEFYYQPGGGPLFDMGPYYLTALVSMLGPIRRVTGSARVTFPERVITSQPKNGQKIQVKTPTHIAGVMDFASGAVGTLVTSFDVWAANIPLIEIYGTEGTLSVPDPNSFGGPVKIWTLKDRQWHDVELTHGYTENSRGLGVSDMAQALRSGRAHRANGELAYHVLDAMQAYLDASLENKHIELESSCERPAALPVGLANGQIDH</sequence>
<gene>
    <name evidence="4" type="ORF">KDK_36580</name>
</gene>
<dbReference type="GO" id="GO:0016491">
    <property type="term" value="F:oxidoreductase activity"/>
    <property type="evidence" value="ECO:0007669"/>
    <property type="project" value="UniProtKB-KW"/>
</dbReference>
<feature type="domain" description="GFO/IDH/MocA-like oxidoreductase" evidence="3">
    <location>
        <begin position="131"/>
        <end position="264"/>
    </location>
</feature>
<dbReference type="PANTHER" id="PTHR43818:SF11">
    <property type="entry name" value="BCDNA.GH03377"/>
    <property type="match status" value="1"/>
</dbReference>
<reference evidence="5" key="1">
    <citation type="submission" date="2018-12" db="EMBL/GenBank/DDBJ databases">
        <title>Tengunoibacter tsumagoiensis gen. nov., sp. nov., Dictyobacter kobayashii sp. nov., D. alpinus sp. nov., and D. joshuensis sp. nov. and description of Dictyobacteraceae fam. nov. within the order Ktedonobacterales isolated from Tengu-no-mugimeshi.</title>
        <authorList>
            <person name="Wang C.M."/>
            <person name="Zheng Y."/>
            <person name="Sakai Y."/>
            <person name="Toyoda A."/>
            <person name="Minakuchi Y."/>
            <person name="Abe K."/>
            <person name="Yokota A."/>
            <person name="Yabe S."/>
        </authorList>
    </citation>
    <scope>NUCLEOTIDE SEQUENCE [LARGE SCALE GENOMIC DNA]</scope>
    <source>
        <strain evidence="5">Uno11</strain>
    </source>
</reference>
<evidence type="ECO:0000259" key="3">
    <source>
        <dbReference type="Pfam" id="PF22725"/>
    </source>
</evidence>
<evidence type="ECO:0000256" key="1">
    <source>
        <dbReference type="ARBA" id="ARBA00023002"/>
    </source>
</evidence>
<dbReference type="InterPro" id="IPR036291">
    <property type="entry name" value="NAD(P)-bd_dom_sf"/>
</dbReference>
<dbReference type="PANTHER" id="PTHR43818">
    <property type="entry name" value="BCDNA.GH03377"/>
    <property type="match status" value="1"/>
</dbReference>
<dbReference type="Pfam" id="PF22725">
    <property type="entry name" value="GFO_IDH_MocA_C3"/>
    <property type="match status" value="1"/>
</dbReference>
<protein>
    <submittedName>
        <fullName evidence="4">Dehydrogenase</fullName>
    </submittedName>
</protein>
<feature type="domain" description="Gfo/Idh/MocA-like oxidoreductase N-terminal" evidence="2">
    <location>
        <begin position="5"/>
        <end position="119"/>
    </location>
</feature>
<dbReference type="InterPro" id="IPR055170">
    <property type="entry name" value="GFO_IDH_MocA-like_dom"/>
</dbReference>
<dbReference type="Gene3D" id="3.30.360.10">
    <property type="entry name" value="Dihydrodipicolinate Reductase, domain 2"/>
    <property type="match status" value="1"/>
</dbReference>
<dbReference type="EMBL" id="BIFS01000001">
    <property type="protein sequence ID" value="GCE19858.1"/>
    <property type="molecule type" value="Genomic_DNA"/>
</dbReference>
<evidence type="ECO:0000259" key="2">
    <source>
        <dbReference type="Pfam" id="PF01408"/>
    </source>
</evidence>
<organism evidence="4 5">
    <name type="scientific">Dictyobacter kobayashii</name>
    <dbReference type="NCBI Taxonomy" id="2014872"/>
    <lineage>
        <taxon>Bacteria</taxon>
        <taxon>Bacillati</taxon>
        <taxon>Chloroflexota</taxon>
        <taxon>Ktedonobacteria</taxon>
        <taxon>Ktedonobacterales</taxon>
        <taxon>Dictyobacteraceae</taxon>
        <taxon>Dictyobacter</taxon>
    </lineage>
</organism>
<evidence type="ECO:0000313" key="5">
    <source>
        <dbReference type="Proteomes" id="UP000287188"/>
    </source>
</evidence>
<keyword evidence="5" id="KW-1185">Reference proteome</keyword>
<keyword evidence="1" id="KW-0560">Oxidoreductase</keyword>
<accession>A0A402AKV8</accession>
<comment type="caution">
    <text evidence="4">The sequence shown here is derived from an EMBL/GenBank/DDBJ whole genome shotgun (WGS) entry which is preliminary data.</text>
</comment>
<dbReference type="AlphaFoldDB" id="A0A402AKV8"/>
<dbReference type="InterPro" id="IPR000683">
    <property type="entry name" value="Gfo/Idh/MocA-like_OxRdtase_N"/>
</dbReference>
<dbReference type="SUPFAM" id="SSF55347">
    <property type="entry name" value="Glyceraldehyde-3-phosphate dehydrogenase-like, C-terminal domain"/>
    <property type="match status" value="1"/>
</dbReference>
<dbReference type="Gene3D" id="3.40.50.720">
    <property type="entry name" value="NAD(P)-binding Rossmann-like Domain"/>
    <property type="match status" value="1"/>
</dbReference>
<dbReference type="InterPro" id="IPR050463">
    <property type="entry name" value="Gfo/Idh/MocA_oxidrdct_glycsds"/>
</dbReference>